<evidence type="ECO:0000313" key="2">
    <source>
        <dbReference type="EMBL" id="ABT16183.1"/>
    </source>
</evidence>
<evidence type="ECO:0000256" key="1">
    <source>
        <dbReference type="SAM" id="MobiDB-lite"/>
    </source>
</evidence>
<dbReference type="RefSeq" id="YP_001426530.1">
    <property type="nucleotide sequence ID" value="NC_008724.1"/>
</dbReference>
<name>A7K809_9PHYC</name>
<protein>
    <submittedName>
        <fullName evidence="2">Uncharacterized protein z049R</fullName>
    </submittedName>
</protein>
<keyword evidence="3" id="KW-1185">Reference proteome</keyword>
<dbReference type="EMBL" id="EF101928">
    <property type="protein sequence ID" value="ABT16183.1"/>
    <property type="molecule type" value="Genomic_DNA"/>
</dbReference>
<reference evidence="2 3" key="1">
    <citation type="submission" date="2006-09" db="EMBL/GenBank/DDBJ databases">
        <title>Sequence and annotation of the 288-kb ATCV-1 virus that infects an endosymbiotic Chlorella strain of the heliozoon Acanthocystis turfacea.</title>
        <authorList>
            <person name="Fitzgerald L.A."/>
            <person name="Graves M.V."/>
            <person name="Li X."/>
            <person name="Pfitzner A.J.P."/>
            <person name="Hartigan J."/>
            <person name="Van Etten J.L."/>
        </authorList>
    </citation>
    <scope>NUCLEOTIDE SEQUENCE [LARGE SCALE GENOMIC DNA]</scope>
    <source>
        <strain evidence="2 3">ATCV-1</strain>
    </source>
</reference>
<sequence length="65" mass="7260">MGSGGQGAQRPISSRKMSTRVSPARRRRLTYALASSWVANTPRTFRANLPLFWRQNSGPTKLTRA</sequence>
<dbReference type="Proteomes" id="UP000202420">
    <property type="component" value="Segment"/>
</dbReference>
<evidence type="ECO:0000313" key="3">
    <source>
        <dbReference type="Proteomes" id="UP000202420"/>
    </source>
</evidence>
<proteinExistence type="predicted"/>
<dbReference type="KEGG" id="vg:5470831"/>
<feature type="compositionally biased region" description="Polar residues" evidence="1">
    <location>
        <begin position="11"/>
        <end position="21"/>
    </location>
</feature>
<organism evidence="2 3">
    <name type="scientific">Chlorovirus heliozoae</name>
    <dbReference type="NCBI Taxonomy" id="322019"/>
    <lineage>
        <taxon>Viruses</taxon>
        <taxon>Varidnaviria</taxon>
        <taxon>Bamfordvirae</taxon>
        <taxon>Nucleocytoviricota</taxon>
        <taxon>Megaviricetes</taxon>
        <taxon>Algavirales</taxon>
        <taxon>Phycodnaviridae</taxon>
        <taxon>Chlorovirus</taxon>
    </lineage>
</organism>
<accession>A7K809</accession>
<dbReference type="GeneID" id="5470831"/>
<gene>
    <name evidence="2" type="primary">z049R</name>
    <name evidence="2" type="ORF">ATCV1_z049R</name>
</gene>
<feature type="region of interest" description="Disordered" evidence="1">
    <location>
        <begin position="1"/>
        <end position="24"/>
    </location>
</feature>
<dbReference type="OrthoDB" id="38039at10239"/>